<reference evidence="1 2" key="1">
    <citation type="submission" date="2024-01" db="EMBL/GenBank/DDBJ databases">
        <title>The complete chloroplast genome sequence of Lithospermum erythrorhizon: insights into the phylogenetic relationship among Boraginaceae species and the maternal lineages of purple gromwells.</title>
        <authorList>
            <person name="Okada T."/>
            <person name="Watanabe K."/>
        </authorList>
    </citation>
    <scope>NUCLEOTIDE SEQUENCE [LARGE SCALE GENOMIC DNA]</scope>
</reference>
<protein>
    <submittedName>
        <fullName evidence="1">Uncharacterized protein</fullName>
    </submittedName>
</protein>
<evidence type="ECO:0000313" key="2">
    <source>
        <dbReference type="Proteomes" id="UP001454036"/>
    </source>
</evidence>
<sequence length="248" mass="27586">MMRYHGKGKGKVYALSEARTVLRSCLVTWKATRTDGEQPFFYDDHLSQSPPDRAFFLSVRTGRVCNRVGSESTREMVDLATSLKFWGSCVLSKARHTVIFPCNTSPHSPHVNYKTWLNNLFPSKAPRSTFMKYKKGKGLLAGVHPSTLVFQSSGSSKRRAPLAALWKIGIQSMLEVVEVSFSISDQVHTELVDTGESPECLPTEVAKSCPPALPTVTITQRVAAILRTWVSSLWSCIYTGSKGSLLRW</sequence>
<dbReference type="Proteomes" id="UP001454036">
    <property type="component" value="Unassembled WGS sequence"/>
</dbReference>
<keyword evidence="2" id="KW-1185">Reference proteome</keyword>
<proteinExistence type="predicted"/>
<accession>A0AAV3R2N5</accession>
<organism evidence="1 2">
    <name type="scientific">Lithospermum erythrorhizon</name>
    <name type="common">Purple gromwell</name>
    <name type="synonym">Lithospermum officinale var. erythrorhizon</name>
    <dbReference type="NCBI Taxonomy" id="34254"/>
    <lineage>
        <taxon>Eukaryota</taxon>
        <taxon>Viridiplantae</taxon>
        <taxon>Streptophyta</taxon>
        <taxon>Embryophyta</taxon>
        <taxon>Tracheophyta</taxon>
        <taxon>Spermatophyta</taxon>
        <taxon>Magnoliopsida</taxon>
        <taxon>eudicotyledons</taxon>
        <taxon>Gunneridae</taxon>
        <taxon>Pentapetalae</taxon>
        <taxon>asterids</taxon>
        <taxon>lamiids</taxon>
        <taxon>Boraginales</taxon>
        <taxon>Boraginaceae</taxon>
        <taxon>Boraginoideae</taxon>
        <taxon>Lithospermeae</taxon>
        <taxon>Lithospermum</taxon>
    </lineage>
</organism>
<evidence type="ECO:0000313" key="1">
    <source>
        <dbReference type="EMBL" id="GAA0170692.1"/>
    </source>
</evidence>
<comment type="caution">
    <text evidence="1">The sequence shown here is derived from an EMBL/GenBank/DDBJ whole genome shotgun (WGS) entry which is preliminary data.</text>
</comment>
<gene>
    <name evidence="1" type="ORF">LIER_24897</name>
</gene>
<dbReference type="AlphaFoldDB" id="A0AAV3R2N5"/>
<name>A0AAV3R2N5_LITER</name>
<dbReference type="EMBL" id="BAABME010007355">
    <property type="protein sequence ID" value="GAA0170692.1"/>
    <property type="molecule type" value="Genomic_DNA"/>
</dbReference>